<evidence type="ECO:0000313" key="3">
    <source>
        <dbReference type="Proteomes" id="UP000234323"/>
    </source>
</evidence>
<organism evidence="2 3">
    <name type="scientific">Rhizophagus irregularis</name>
    <dbReference type="NCBI Taxonomy" id="588596"/>
    <lineage>
        <taxon>Eukaryota</taxon>
        <taxon>Fungi</taxon>
        <taxon>Fungi incertae sedis</taxon>
        <taxon>Mucoromycota</taxon>
        <taxon>Glomeromycotina</taxon>
        <taxon>Glomeromycetes</taxon>
        <taxon>Glomerales</taxon>
        <taxon>Glomeraceae</taxon>
        <taxon>Rhizophagus</taxon>
    </lineage>
</organism>
<dbReference type="VEuPathDB" id="FungiDB:RhiirFUN_026411"/>
<evidence type="ECO:0000256" key="1">
    <source>
        <dbReference type="SAM" id="MobiDB-lite"/>
    </source>
</evidence>
<accession>A0A2I1FYA9</accession>
<dbReference type="OrthoDB" id="2342090at2759"/>
<feature type="compositionally biased region" description="Basic and acidic residues" evidence="1">
    <location>
        <begin position="114"/>
        <end position="124"/>
    </location>
</feature>
<proteinExistence type="predicted"/>
<dbReference type="VEuPathDB" id="FungiDB:RhiirA1_511249"/>
<gene>
    <name evidence="2" type="ORF">RhiirA4_440014</name>
</gene>
<keyword evidence="3" id="KW-1185">Reference proteome</keyword>
<feature type="region of interest" description="Disordered" evidence="1">
    <location>
        <begin position="304"/>
        <end position="328"/>
    </location>
</feature>
<dbReference type="AlphaFoldDB" id="A0A2I1FYA9"/>
<sequence length="367" mass="42397">MSSIKNYLPKYTYKRNPKISNKAANKQNELMRLNDEKLNDDATSITNKNTVTSSDFTEKQNQGVISSFVIGHIISENELALASPYSYRELNDVFDEFLELQKQSNKVFGKSSIKKSEKNSDIKKNNQNKNVNNNGRENSKKRDGGVGGNSERNQREIAKRALKSKPTNNINAEKSEKISTDKNRIQRNVLKNNDEFNNKIDKKIGNRRIDIVNQDDINFEKYNNEFEDWHNMYPILTSTPNSSINFETNTITKFHNNSNVEDDDMGDILPDSYSFPKNGGRNSPKENLSTFKHDQLQQSQLFNAVPKTNGNEEKEIRYPSQDTNTELSLQSYAERDEIRRFVFKQLSDDDNELEGFYDFKSGNYKKD</sequence>
<protein>
    <submittedName>
        <fullName evidence="2">Uncharacterized protein</fullName>
    </submittedName>
</protein>
<feature type="compositionally biased region" description="Low complexity" evidence="1">
    <location>
        <begin position="125"/>
        <end position="136"/>
    </location>
</feature>
<feature type="region of interest" description="Disordered" evidence="1">
    <location>
        <begin position="262"/>
        <end position="288"/>
    </location>
</feature>
<name>A0A2I1FYA9_9GLOM</name>
<dbReference type="VEuPathDB" id="FungiDB:FUN_001529"/>
<dbReference type="EMBL" id="LLXI01000060">
    <property type="protein sequence ID" value="PKY39368.1"/>
    <property type="molecule type" value="Genomic_DNA"/>
</dbReference>
<comment type="caution">
    <text evidence="2">The sequence shown here is derived from an EMBL/GenBank/DDBJ whole genome shotgun (WGS) entry which is preliminary data.</text>
</comment>
<dbReference type="Proteomes" id="UP000234323">
    <property type="component" value="Unassembled WGS sequence"/>
</dbReference>
<feature type="region of interest" description="Disordered" evidence="1">
    <location>
        <begin position="108"/>
        <end position="181"/>
    </location>
</feature>
<evidence type="ECO:0000313" key="2">
    <source>
        <dbReference type="EMBL" id="PKY39368.1"/>
    </source>
</evidence>
<reference evidence="2 3" key="1">
    <citation type="submission" date="2015-10" db="EMBL/GenBank/DDBJ databases">
        <title>Genome analyses suggest a sexual origin of heterokaryosis in a supposedly ancient asexual fungus.</title>
        <authorList>
            <person name="Ropars J."/>
            <person name="Sedzielewska K."/>
            <person name="Noel J."/>
            <person name="Charron P."/>
            <person name="Farinelli L."/>
            <person name="Marton T."/>
            <person name="Kruger M."/>
            <person name="Pelin A."/>
            <person name="Brachmann A."/>
            <person name="Corradi N."/>
        </authorList>
    </citation>
    <scope>NUCLEOTIDE SEQUENCE [LARGE SCALE GENOMIC DNA]</scope>
    <source>
        <strain evidence="2 3">A4</strain>
    </source>
</reference>